<organism evidence="1 2">
    <name type="scientific">Lederbergia galactosidilytica</name>
    <dbReference type="NCBI Taxonomy" id="217031"/>
    <lineage>
        <taxon>Bacteria</taxon>
        <taxon>Bacillati</taxon>
        <taxon>Bacillota</taxon>
        <taxon>Bacilli</taxon>
        <taxon>Bacillales</taxon>
        <taxon>Bacillaceae</taxon>
        <taxon>Lederbergia</taxon>
    </lineage>
</organism>
<keyword evidence="2" id="KW-1185">Reference proteome</keyword>
<sequence>MMICRFDTKSEVGEIVEVIKYWSFTMDYETNEIVINANVNGDMKQLRVNEKDVESMRSWFDLAKHMKSQ</sequence>
<gene>
    <name evidence="1" type="ORF">ABB05_12875</name>
</gene>
<comment type="caution">
    <text evidence="1">The sequence shown here is derived from an EMBL/GenBank/DDBJ whole genome shotgun (WGS) entry which is preliminary data.</text>
</comment>
<dbReference type="Proteomes" id="UP000077881">
    <property type="component" value="Unassembled WGS sequence"/>
</dbReference>
<dbReference type="EMBL" id="LDJR01000052">
    <property type="protein sequence ID" value="OAK70071.1"/>
    <property type="molecule type" value="Genomic_DNA"/>
</dbReference>
<dbReference type="PATRIC" id="fig|217031.6.peg.2768"/>
<dbReference type="AlphaFoldDB" id="A0A177ZPZ5"/>
<dbReference type="STRING" id="217031.ABB05_12875"/>
<evidence type="ECO:0000313" key="1">
    <source>
        <dbReference type="EMBL" id="OAK70071.1"/>
    </source>
</evidence>
<accession>A0A177ZPZ5</accession>
<reference evidence="1 2" key="1">
    <citation type="submission" date="2015-05" db="EMBL/GenBank/DDBJ databases">
        <title>Comparison of genome.</title>
        <authorList>
            <person name="Zheng Z."/>
            <person name="Sun M."/>
        </authorList>
    </citation>
    <scope>NUCLEOTIDE SEQUENCE [LARGE SCALE GENOMIC DNA]</scope>
    <source>
        <strain evidence="1 2">G25-74</strain>
    </source>
</reference>
<name>A0A177ZPZ5_9BACI</name>
<protein>
    <submittedName>
        <fullName evidence="1">Uncharacterized protein</fullName>
    </submittedName>
</protein>
<proteinExistence type="predicted"/>
<evidence type="ECO:0000313" key="2">
    <source>
        <dbReference type="Proteomes" id="UP000077881"/>
    </source>
</evidence>